<dbReference type="GeneID" id="55600026"/>
<dbReference type="Proteomes" id="UP000258408">
    <property type="component" value="Segment"/>
</dbReference>
<organism evidence="1 2">
    <name type="scientific">Streptomyces phage Blueeyedbeauty</name>
    <dbReference type="NCBI Taxonomy" id="2250336"/>
    <lineage>
        <taxon>Viruses</taxon>
        <taxon>Duplodnaviria</taxon>
        <taxon>Heunggongvirae</taxon>
        <taxon>Uroviricota</taxon>
        <taxon>Caudoviricetes</taxon>
        <taxon>Stanwilliamsviridae</taxon>
        <taxon>Loccivirinae</taxon>
        <taxon>Annadreamyvirus</taxon>
        <taxon>Annadreamyvirus blueeyedbeauty</taxon>
    </lineage>
</organism>
<proteinExistence type="predicted"/>
<dbReference type="RefSeq" id="YP_009839397.1">
    <property type="nucleotide sequence ID" value="NC_048720.1"/>
</dbReference>
<protein>
    <submittedName>
        <fullName evidence="1">Uncharacterized protein</fullName>
    </submittedName>
</protein>
<reference evidence="1 2" key="1">
    <citation type="submission" date="2018-06" db="EMBL/GenBank/DDBJ databases">
        <authorList>
            <person name="Luttrell C.E."/>
            <person name="Myers K.N."/>
            <person name="Simpson A.N."/>
            <person name="Sulollari A."/>
            <person name="Suri N."/>
            <person name="Nayek S."/>
            <person name="Bhuiyan S."/>
            <person name="Smith B.R."/>
            <person name="Hughes L.E."/>
            <person name="Garlena R.A."/>
            <person name="Russell D.A."/>
            <person name="Pope W.H."/>
            <person name="Jacobs-Sera D."/>
            <person name="Hatfull G.F."/>
        </authorList>
    </citation>
    <scope>NUCLEOTIDE SEQUENCE [LARGE SCALE GENOMIC DNA]</scope>
</reference>
<name>A0A345L241_9CAUD</name>
<keyword evidence="2" id="KW-1185">Reference proteome</keyword>
<evidence type="ECO:0000313" key="2">
    <source>
        <dbReference type="Proteomes" id="UP000258408"/>
    </source>
</evidence>
<dbReference type="EMBL" id="MH536814">
    <property type="protein sequence ID" value="AXH49343.1"/>
    <property type="molecule type" value="Genomic_DNA"/>
</dbReference>
<accession>A0A345L241</accession>
<sequence>MRDTVPFTIYKEHAKTGHQWRDKTDDNERRNIDTVSKRLYICSCGWLGWFATADLNTVN</sequence>
<evidence type="ECO:0000313" key="1">
    <source>
        <dbReference type="EMBL" id="AXH49343.1"/>
    </source>
</evidence>
<gene>
    <name evidence="1" type="primary">236</name>
    <name evidence="1" type="ORF">SEA_BLUEEYEDBEAUTY_236</name>
</gene>
<dbReference type="KEGG" id="vg:55600026"/>